<sequence>MDKKSKVPLYLQLMEDLIKKIDAGDYQVEDKLPSERELCDVYELSRITVRQTLQELEREGYIYKLHGKGTFVSPKSYNQNLVKLYSFTEEMKATGKTPATQVLSFREIALDERLANKMDMAPFEEIFQVVRLRLADDEPLMYETSYLPKKTFPNLTEKDLMERPMYDVFTEDYQVGVTKAVERFSATSVRNEEAEQFGMTAGQPAMLIKRFAYHNDELIEYTISVARGDKFDYTVELT</sequence>
<dbReference type="InterPro" id="IPR011663">
    <property type="entry name" value="UTRA"/>
</dbReference>
<dbReference type="InterPro" id="IPR036388">
    <property type="entry name" value="WH-like_DNA-bd_sf"/>
</dbReference>
<dbReference type="Pfam" id="PF07702">
    <property type="entry name" value="UTRA"/>
    <property type="match status" value="1"/>
</dbReference>
<dbReference type="SMART" id="SM00345">
    <property type="entry name" value="HTH_GNTR"/>
    <property type="match status" value="1"/>
</dbReference>
<dbReference type="PANTHER" id="PTHR44846:SF1">
    <property type="entry name" value="MANNOSYL-D-GLYCERATE TRANSPORT_METABOLISM SYSTEM REPRESSOR MNGR-RELATED"/>
    <property type="match status" value="1"/>
</dbReference>
<protein>
    <submittedName>
        <fullName evidence="5">GntR family transcriptional regulator</fullName>
    </submittedName>
</protein>
<evidence type="ECO:0000313" key="5">
    <source>
        <dbReference type="EMBL" id="GAA0591517.1"/>
    </source>
</evidence>
<keyword evidence="6" id="KW-1185">Reference proteome</keyword>
<evidence type="ECO:0000259" key="4">
    <source>
        <dbReference type="PROSITE" id="PS50949"/>
    </source>
</evidence>
<dbReference type="Pfam" id="PF00392">
    <property type="entry name" value="GntR"/>
    <property type="match status" value="1"/>
</dbReference>
<dbReference type="SMART" id="SM00866">
    <property type="entry name" value="UTRA"/>
    <property type="match status" value="1"/>
</dbReference>
<dbReference type="PANTHER" id="PTHR44846">
    <property type="entry name" value="MANNOSYL-D-GLYCERATE TRANSPORT/METABOLISM SYSTEM REPRESSOR MNGR-RELATED"/>
    <property type="match status" value="1"/>
</dbReference>
<evidence type="ECO:0000256" key="1">
    <source>
        <dbReference type="ARBA" id="ARBA00023015"/>
    </source>
</evidence>
<proteinExistence type="predicted"/>
<feature type="domain" description="HTH gntR-type" evidence="4">
    <location>
        <begin position="7"/>
        <end position="75"/>
    </location>
</feature>
<name>A0ABP3QIC8_9BACI</name>
<evidence type="ECO:0000256" key="2">
    <source>
        <dbReference type="ARBA" id="ARBA00023125"/>
    </source>
</evidence>
<dbReference type="InterPro" id="IPR050679">
    <property type="entry name" value="Bact_HTH_transcr_reg"/>
</dbReference>
<evidence type="ECO:0000313" key="6">
    <source>
        <dbReference type="Proteomes" id="UP001500866"/>
    </source>
</evidence>
<gene>
    <name evidence="5" type="ORF">GCM10009001_04520</name>
</gene>
<dbReference type="Gene3D" id="3.40.1410.10">
    <property type="entry name" value="Chorismate lyase-like"/>
    <property type="match status" value="1"/>
</dbReference>
<dbReference type="PROSITE" id="PS50949">
    <property type="entry name" value="HTH_GNTR"/>
    <property type="match status" value="1"/>
</dbReference>
<keyword evidence="3" id="KW-0804">Transcription</keyword>
<dbReference type="EMBL" id="BAAADS010000001">
    <property type="protein sequence ID" value="GAA0591517.1"/>
    <property type="molecule type" value="Genomic_DNA"/>
</dbReference>
<keyword evidence="2" id="KW-0238">DNA-binding</keyword>
<dbReference type="PRINTS" id="PR00035">
    <property type="entry name" value="HTHGNTR"/>
</dbReference>
<dbReference type="SUPFAM" id="SSF46785">
    <property type="entry name" value="Winged helix' DNA-binding domain"/>
    <property type="match status" value="1"/>
</dbReference>
<dbReference type="Gene3D" id="1.10.10.10">
    <property type="entry name" value="Winged helix-like DNA-binding domain superfamily/Winged helix DNA-binding domain"/>
    <property type="match status" value="1"/>
</dbReference>
<dbReference type="InterPro" id="IPR028978">
    <property type="entry name" value="Chorismate_lyase_/UTRA_dom_sf"/>
</dbReference>
<organism evidence="5 6">
    <name type="scientific">Virgibacillus siamensis</name>
    <dbReference type="NCBI Taxonomy" id="480071"/>
    <lineage>
        <taxon>Bacteria</taxon>
        <taxon>Bacillati</taxon>
        <taxon>Bacillota</taxon>
        <taxon>Bacilli</taxon>
        <taxon>Bacillales</taxon>
        <taxon>Bacillaceae</taxon>
        <taxon>Virgibacillus</taxon>
    </lineage>
</organism>
<evidence type="ECO:0000256" key="3">
    <source>
        <dbReference type="ARBA" id="ARBA00023163"/>
    </source>
</evidence>
<accession>A0ABP3QIC8</accession>
<reference evidence="6" key="1">
    <citation type="journal article" date="2019" name="Int. J. Syst. Evol. Microbiol.">
        <title>The Global Catalogue of Microorganisms (GCM) 10K type strain sequencing project: providing services to taxonomists for standard genome sequencing and annotation.</title>
        <authorList>
            <consortium name="The Broad Institute Genomics Platform"/>
            <consortium name="The Broad Institute Genome Sequencing Center for Infectious Disease"/>
            <person name="Wu L."/>
            <person name="Ma J."/>
        </authorList>
    </citation>
    <scope>NUCLEOTIDE SEQUENCE [LARGE SCALE GENOMIC DNA]</scope>
    <source>
        <strain evidence="6">JCM 15395</strain>
    </source>
</reference>
<dbReference type="Proteomes" id="UP001500866">
    <property type="component" value="Unassembled WGS sequence"/>
</dbReference>
<dbReference type="RefSeq" id="WP_343809885.1">
    <property type="nucleotide sequence ID" value="NZ_BAAADS010000001.1"/>
</dbReference>
<dbReference type="CDD" id="cd07377">
    <property type="entry name" value="WHTH_GntR"/>
    <property type="match status" value="1"/>
</dbReference>
<dbReference type="InterPro" id="IPR000524">
    <property type="entry name" value="Tscrpt_reg_HTH_GntR"/>
</dbReference>
<dbReference type="InterPro" id="IPR036390">
    <property type="entry name" value="WH_DNA-bd_sf"/>
</dbReference>
<dbReference type="SUPFAM" id="SSF64288">
    <property type="entry name" value="Chorismate lyase-like"/>
    <property type="match status" value="1"/>
</dbReference>
<keyword evidence="1" id="KW-0805">Transcription regulation</keyword>
<comment type="caution">
    <text evidence="5">The sequence shown here is derived from an EMBL/GenBank/DDBJ whole genome shotgun (WGS) entry which is preliminary data.</text>
</comment>